<dbReference type="Gene3D" id="3.20.20.70">
    <property type="entry name" value="Aldolase class I"/>
    <property type="match status" value="1"/>
</dbReference>
<accession>A0A382NK83</accession>
<reference evidence="2" key="1">
    <citation type="submission" date="2018-05" db="EMBL/GenBank/DDBJ databases">
        <authorList>
            <person name="Lanie J.A."/>
            <person name="Ng W.-L."/>
            <person name="Kazmierczak K.M."/>
            <person name="Andrzejewski T.M."/>
            <person name="Davidsen T.M."/>
            <person name="Wayne K.J."/>
            <person name="Tettelin H."/>
            <person name="Glass J.I."/>
            <person name="Rusch D."/>
            <person name="Podicherti R."/>
            <person name="Tsui H.-C.T."/>
            <person name="Winkler M.E."/>
        </authorList>
    </citation>
    <scope>NUCLEOTIDE SEQUENCE</scope>
</reference>
<dbReference type="AlphaFoldDB" id="A0A382NK83"/>
<organism evidence="2">
    <name type="scientific">marine metagenome</name>
    <dbReference type="NCBI Taxonomy" id="408172"/>
    <lineage>
        <taxon>unclassified sequences</taxon>
        <taxon>metagenomes</taxon>
        <taxon>ecological metagenomes</taxon>
    </lineage>
</organism>
<dbReference type="GO" id="GO:0047444">
    <property type="term" value="F:N-acylneuraminate-9-phosphate synthase activity"/>
    <property type="evidence" value="ECO:0007669"/>
    <property type="project" value="TreeGrafter"/>
</dbReference>
<feature type="domain" description="PseI/NeuA/B-like" evidence="1">
    <location>
        <begin position="38"/>
        <end position="275"/>
    </location>
</feature>
<dbReference type="SUPFAM" id="SSF51569">
    <property type="entry name" value="Aldolase"/>
    <property type="match status" value="1"/>
</dbReference>
<dbReference type="InterPro" id="IPR051690">
    <property type="entry name" value="PseI-like"/>
</dbReference>
<gene>
    <name evidence="2" type="ORF">METZ01_LOCUS313752</name>
</gene>
<dbReference type="EMBL" id="UINC01100670">
    <property type="protein sequence ID" value="SVC60898.1"/>
    <property type="molecule type" value="Genomic_DNA"/>
</dbReference>
<dbReference type="Pfam" id="PF03102">
    <property type="entry name" value="NeuB"/>
    <property type="match status" value="1"/>
</dbReference>
<dbReference type="PANTHER" id="PTHR42966">
    <property type="entry name" value="N-ACETYLNEURAMINATE SYNTHASE"/>
    <property type="match status" value="1"/>
</dbReference>
<proteinExistence type="predicted"/>
<evidence type="ECO:0000313" key="2">
    <source>
        <dbReference type="EMBL" id="SVC60898.1"/>
    </source>
</evidence>
<dbReference type="InterPro" id="IPR013132">
    <property type="entry name" value="PseI/NeuA/B-like_N"/>
</dbReference>
<evidence type="ECO:0000259" key="1">
    <source>
        <dbReference type="Pfam" id="PF03102"/>
    </source>
</evidence>
<dbReference type="InterPro" id="IPR013785">
    <property type="entry name" value="Aldolase_TIM"/>
</dbReference>
<sequence>MNKIKISENRSIGEDQPPFIIAEIGNNHNGNIDNAIELIKVAKKIGVDAVKFQVKNIEQSFSKELLDSPYTNENSFGKTYREHKQSLEFSKEQLMEIYDFSKKSDIICFSTPFDTSSVELLETIDNPLYKVSSFHVTDLTLIEKIAKTKKPIIISTGMSSLDEIDKAVELIRKYTEQFVLLQCTSCYPTADENVNLNVIPALRSRYDCLVGYSGHERGIAICTSAVALGACVIERHFTLDRTLKGPDHASSIEPIGMHDIVTRSKKIFTALGNLDKSVLECELKNRKKFRGY</sequence>
<dbReference type="GO" id="GO:0016051">
    <property type="term" value="P:carbohydrate biosynthetic process"/>
    <property type="evidence" value="ECO:0007669"/>
    <property type="project" value="InterPro"/>
</dbReference>
<dbReference type="PANTHER" id="PTHR42966:SF1">
    <property type="entry name" value="SIALIC ACID SYNTHASE"/>
    <property type="match status" value="1"/>
</dbReference>
<protein>
    <recommendedName>
        <fullName evidence="1">PseI/NeuA/B-like domain-containing protein</fullName>
    </recommendedName>
</protein>
<name>A0A382NK83_9ZZZZ</name>